<evidence type="ECO:0000313" key="3">
    <source>
        <dbReference type="Proteomes" id="UP001497482"/>
    </source>
</evidence>
<proteinExistence type="predicted"/>
<keyword evidence="1" id="KW-0812">Transmembrane</keyword>
<accession>A0AAV2LCM6</accession>
<name>A0AAV2LCM6_KNICA</name>
<sequence length="87" mass="9436">MPLCSLEKMLVLGTLCMPLLLLAERLYCLSLPPHFRWALERVLVCVVGPVGVIFLRGLCPAVGGKGMDTARATGRYQIGFSDACVEV</sequence>
<protein>
    <submittedName>
        <fullName evidence="2">Uncharacterized protein</fullName>
    </submittedName>
</protein>
<organism evidence="2 3">
    <name type="scientific">Knipowitschia caucasica</name>
    <name type="common">Caucasian dwarf goby</name>
    <name type="synonym">Pomatoschistus caucasicus</name>
    <dbReference type="NCBI Taxonomy" id="637954"/>
    <lineage>
        <taxon>Eukaryota</taxon>
        <taxon>Metazoa</taxon>
        <taxon>Chordata</taxon>
        <taxon>Craniata</taxon>
        <taxon>Vertebrata</taxon>
        <taxon>Euteleostomi</taxon>
        <taxon>Actinopterygii</taxon>
        <taxon>Neopterygii</taxon>
        <taxon>Teleostei</taxon>
        <taxon>Neoteleostei</taxon>
        <taxon>Acanthomorphata</taxon>
        <taxon>Gobiaria</taxon>
        <taxon>Gobiiformes</taxon>
        <taxon>Gobioidei</taxon>
        <taxon>Gobiidae</taxon>
        <taxon>Gobiinae</taxon>
        <taxon>Knipowitschia</taxon>
    </lineage>
</organism>
<dbReference type="Proteomes" id="UP001497482">
    <property type="component" value="Chromosome 23"/>
</dbReference>
<evidence type="ECO:0000313" key="2">
    <source>
        <dbReference type="EMBL" id="CAL1599729.1"/>
    </source>
</evidence>
<gene>
    <name evidence="2" type="ORF">KC01_LOCUS27946</name>
</gene>
<keyword evidence="3" id="KW-1185">Reference proteome</keyword>
<feature type="transmembrane region" description="Helical" evidence="1">
    <location>
        <begin position="41"/>
        <end position="59"/>
    </location>
</feature>
<dbReference type="AlphaFoldDB" id="A0AAV2LCM6"/>
<evidence type="ECO:0000256" key="1">
    <source>
        <dbReference type="SAM" id="Phobius"/>
    </source>
</evidence>
<keyword evidence="1" id="KW-0472">Membrane</keyword>
<keyword evidence="1" id="KW-1133">Transmembrane helix</keyword>
<reference evidence="2 3" key="1">
    <citation type="submission" date="2024-04" db="EMBL/GenBank/DDBJ databases">
        <authorList>
            <person name="Waldvogel A.-M."/>
            <person name="Schoenle A."/>
        </authorList>
    </citation>
    <scope>NUCLEOTIDE SEQUENCE [LARGE SCALE GENOMIC DNA]</scope>
</reference>
<dbReference type="EMBL" id="OZ035845">
    <property type="protein sequence ID" value="CAL1599729.1"/>
    <property type="molecule type" value="Genomic_DNA"/>
</dbReference>